<evidence type="ECO:0000313" key="2">
    <source>
        <dbReference type="Proteomes" id="UP000094023"/>
    </source>
</evidence>
<evidence type="ECO:0000313" key="1">
    <source>
        <dbReference type="EMBL" id="OAT20257.1"/>
    </source>
</evidence>
<protein>
    <submittedName>
        <fullName evidence="1">Transposase</fullName>
    </submittedName>
</protein>
<dbReference type="RefSeq" id="WP_066753509.1">
    <property type="nucleotide sequence ID" value="NZ_LXEN01000162.1"/>
</dbReference>
<dbReference type="Proteomes" id="UP000094023">
    <property type="component" value="Unassembled WGS sequence"/>
</dbReference>
<dbReference type="AlphaFoldDB" id="A0A198F5W1"/>
<dbReference type="OrthoDB" id="6466844at2"/>
<dbReference type="EMBL" id="LXEN01000162">
    <property type="protein sequence ID" value="OAT20257.1"/>
    <property type="molecule type" value="Genomic_DNA"/>
</dbReference>
<accession>A0A198F5W1</accession>
<name>A0A198F5W1_9GAMM</name>
<keyword evidence="2" id="KW-1185">Reference proteome</keyword>
<proteinExistence type="predicted"/>
<comment type="caution">
    <text evidence="1">The sequence shown here is derived from an EMBL/GenBank/DDBJ whole genome shotgun (WGS) entry which is preliminary data.</text>
</comment>
<organism evidence="1 2">
    <name type="scientific">Proteus myxofaciens ATCC 19692</name>
    <dbReference type="NCBI Taxonomy" id="1354337"/>
    <lineage>
        <taxon>Bacteria</taxon>
        <taxon>Pseudomonadati</taxon>
        <taxon>Pseudomonadota</taxon>
        <taxon>Gammaproteobacteria</taxon>
        <taxon>Enterobacterales</taxon>
        <taxon>Morganellaceae</taxon>
        <taxon>Proteus</taxon>
    </lineage>
</organism>
<reference evidence="1 2" key="1">
    <citation type="submission" date="2016-04" db="EMBL/GenBank/DDBJ databases">
        <title>ATOL: Assembling a taxonomically balanced genome-scale reconstruction of the evolutionary history of the Enterobacteriaceae.</title>
        <authorList>
            <person name="Plunkett G.III."/>
            <person name="Neeno-Eckwall E.C."/>
            <person name="Glasner J.D."/>
            <person name="Perna N.T."/>
        </authorList>
    </citation>
    <scope>NUCLEOTIDE SEQUENCE [LARGE SCALE GENOMIC DNA]</scope>
    <source>
        <strain evidence="1 2">ATCC 19692</strain>
    </source>
</reference>
<gene>
    <name evidence="1" type="ORF">M983_3221</name>
</gene>
<sequence length="90" mass="10290">MSIAQRLQDKGERIGWEKGERVGWEKGHLSGIEKGIIQGIEKGIVQGIEQERLRAYHRQLEMARHLLKNDINIELVIESTGLSREELSSL</sequence>